<evidence type="ECO:0000256" key="1">
    <source>
        <dbReference type="ARBA" id="ARBA00000448"/>
    </source>
</evidence>
<evidence type="ECO:0000256" key="2">
    <source>
        <dbReference type="ARBA" id="ARBA00005336"/>
    </source>
</evidence>
<dbReference type="InterPro" id="IPR017853">
    <property type="entry name" value="GH"/>
</dbReference>
<gene>
    <name evidence="8" type="ORF">D1O30_02380</name>
</gene>
<comment type="catalytic activity">
    <reaction evidence="1">
        <text>Hydrolysis of terminal, non-reducing beta-D-glucosyl residues with release of beta-D-glucose.</text>
        <dbReference type="EC" id="3.2.1.21"/>
    </reaction>
</comment>
<keyword evidence="5" id="KW-0378">Hydrolase</keyword>
<dbReference type="OrthoDB" id="9781691at2"/>
<dbReference type="RefSeq" id="WP_123174644.1">
    <property type="nucleotide sequence ID" value="NZ_QWDD01000001.1"/>
</dbReference>
<evidence type="ECO:0000256" key="6">
    <source>
        <dbReference type="ARBA" id="ARBA00023295"/>
    </source>
</evidence>
<reference evidence="8 9" key="1">
    <citation type="submission" date="2018-08" db="EMBL/GenBank/DDBJ databases">
        <title>Genome sequence of Methylocystis hirsuta CSC1, a methanotroph able to accumulate PHAs.</title>
        <authorList>
            <person name="Bordel S."/>
            <person name="Rodriguez E."/>
            <person name="Gancedo J."/>
            <person name="Munoz R."/>
        </authorList>
    </citation>
    <scope>NUCLEOTIDE SEQUENCE [LARGE SCALE GENOMIC DNA]</scope>
    <source>
        <strain evidence="8 9">CSC1</strain>
    </source>
</reference>
<dbReference type="Pfam" id="PF01915">
    <property type="entry name" value="Glyco_hydro_3_C"/>
    <property type="match status" value="1"/>
</dbReference>
<dbReference type="AlphaFoldDB" id="A0A3M9XTW3"/>
<dbReference type="Pfam" id="PF00933">
    <property type="entry name" value="Glyco_hydro_3"/>
    <property type="match status" value="1"/>
</dbReference>
<dbReference type="PANTHER" id="PTHR30620">
    <property type="entry name" value="PERIPLASMIC BETA-GLUCOSIDASE-RELATED"/>
    <property type="match status" value="1"/>
</dbReference>
<dbReference type="Proteomes" id="UP000268623">
    <property type="component" value="Unassembled WGS sequence"/>
</dbReference>
<comment type="similarity">
    <text evidence="2">Belongs to the glycosyl hydrolase 3 family.</text>
</comment>
<evidence type="ECO:0000256" key="3">
    <source>
        <dbReference type="ARBA" id="ARBA00012744"/>
    </source>
</evidence>
<dbReference type="InterPro" id="IPR051915">
    <property type="entry name" value="Cellulose_Degrad_GH3"/>
</dbReference>
<dbReference type="SUPFAM" id="SSF51445">
    <property type="entry name" value="(Trans)glycosidases"/>
    <property type="match status" value="1"/>
</dbReference>
<dbReference type="SUPFAM" id="SSF52279">
    <property type="entry name" value="Beta-D-glucan exohydrolase, C-terminal domain"/>
    <property type="match status" value="1"/>
</dbReference>
<evidence type="ECO:0000313" key="9">
    <source>
        <dbReference type="Proteomes" id="UP000268623"/>
    </source>
</evidence>
<dbReference type="PANTHER" id="PTHR30620:SF16">
    <property type="entry name" value="LYSOSOMAL BETA GLUCOSIDASE"/>
    <property type="match status" value="1"/>
</dbReference>
<evidence type="ECO:0000256" key="4">
    <source>
        <dbReference type="ARBA" id="ARBA00022729"/>
    </source>
</evidence>
<dbReference type="GO" id="GO:0008422">
    <property type="term" value="F:beta-glucosidase activity"/>
    <property type="evidence" value="ECO:0007669"/>
    <property type="project" value="UniProtKB-EC"/>
</dbReference>
<keyword evidence="9" id="KW-1185">Reference proteome</keyword>
<dbReference type="InterPro" id="IPR036962">
    <property type="entry name" value="Glyco_hydro_3_N_sf"/>
</dbReference>
<dbReference type="GO" id="GO:0009251">
    <property type="term" value="P:glucan catabolic process"/>
    <property type="evidence" value="ECO:0007669"/>
    <property type="project" value="TreeGrafter"/>
</dbReference>
<dbReference type="SMART" id="SM01217">
    <property type="entry name" value="Fn3_like"/>
    <property type="match status" value="1"/>
</dbReference>
<name>A0A3M9XTW3_9HYPH</name>
<dbReference type="PRINTS" id="PR00133">
    <property type="entry name" value="GLHYDRLASE3"/>
</dbReference>
<proteinExistence type="inferred from homology"/>
<dbReference type="Gene3D" id="3.20.20.300">
    <property type="entry name" value="Glycoside hydrolase, family 3, N-terminal domain"/>
    <property type="match status" value="1"/>
</dbReference>
<dbReference type="Pfam" id="PF14310">
    <property type="entry name" value="Fn3-like"/>
    <property type="match status" value="1"/>
</dbReference>
<dbReference type="FunFam" id="3.20.20.300:FF:000005">
    <property type="entry name" value="Periplasmic beta-glucosidase"/>
    <property type="match status" value="1"/>
</dbReference>
<protein>
    <recommendedName>
        <fullName evidence="3">beta-glucosidase</fullName>
        <ecNumber evidence="3">3.2.1.21</ecNumber>
    </recommendedName>
</protein>
<dbReference type="InterPro" id="IPR013783">
    <property type="entry name" value="Ig-like_fold"/>
</dbReference>
<dbReference type="Gene3D" id="3.40.50.1700">
    <property type="entry name" value="Glycoside hydrolase family 3 C-terminal domain"/>
    <property type="match status" value="1"/>
</dbReference>
<dbReference type="InterPro" id="IPR036881">
    <property type="entry name" value="Glyco_hydro_3_C_sf"/>
</dbReference>
<feature type="domain" description="Fibronectin type III-like" evidence="7">
    <location>
        <begin position="625"/>
        <end position="694"/>
    </location>
</feature>
<dbReference type="EMBL" id="QWDD01000001">
    <property type="protein sequence ID" value="RNJ51464.1"/>
    <property type="molecule type" value="Genomic_DNA"/>
</dbReference>
<keyword evidence="4" id="KW-0732">Signal</keyword>
<accession>A0A3M9XTW3</accession>
<dbReference type="EC" id="3.2.1.21" evidence="3"/>
<dbReference type="InterPro" id="IPR001764">
    <property type="entry name" value="Glyco_hydro_3_N"/>
</dbReference>
<keyword evidence="6" id="KW-0326">Glycosidase</keyword>
<sequence length="709" mass="75855">MSRIESLLRAMTLEEKLGQLNLVTAGQAATGPIVPGETTQDIRAGLVGGVFNLWGRDVVARTQRLAVEETRLGVPLIFCLDILHGYRTIFPVPLAEAGAFDPLLWERTARASALEAACEGIHLSFAPMLDVSRDPRWGRIVEGPGEDPFVGTKFAQAKIRGFQGERLSDRGALAATAKHFCAGGAATAGRDYAAVDVSERMLHEVYLPPFRAAVEAGCAAIMSAFNNVNGVPMTSHDKLLNGYLRRKLDFDGVIMSDYTAVTELVEHGVAADLVEAAALALTAGVDMDMVSGAYLRCLPEALARGLVAEADIDAAVARVLRLKERLGLFDDPYRFATPAEGVQEAHRQLALDAARRAITLLSNRGILPLAADVRRIAVIGPLADARADMLGPWSAAGAAENCVTILAGLKAALPACDLIHCTGVSIEGDDERGIELACTLARSADVVVLCLGESAGMSGEAACRATPGLPGKQRQLAESIMATGAPAVALLSCGRPLTAPWLFEHAQAVLATWLLGDMAGHAIADVLTGRFNPCARLAVTWPRDVGQVPIFYASRSTGRPPDANNFYSSKYLDCPVEPQFPFGHGLSFARVTLTNLRINRLEFTLRDEVEARVDARNESEVATEETIFLFLHDVTARVGRPLMELKAWAKVALEPGKSKTVAFTLTAESFSFPGEDMEVMFEPGAFDILVGLSAGRKNLLTASLRMIST</sequence>
<evidence type="ECO:0000259" key="7">
    <source>
        <dbReference type="SMART" id="SM01217"/>
    </source>
</evidence>
<dbReference type="Gene3D" id="2.60.40.10">
    <property type="entry name" value="Immunoglobulins"/>
    <property type="match status" value="1"/>
</dbReference>
<comment type="caution">
    <text evidence="8">The sequence shown here is derived from an EMBL/GenBank/DDBJ whole genome shotgun (WGS) entry which is preliminary data.</text>
</comment>
<dbReference type="InterPro" id="IPR026891">
    <property type="entry name" value="Fn3-like"/>
</dbReference>
<organism evidence="8 9">
    <name type="scientific">Methylocystis hirsuta</name>
    <dbReference type="NCBI Taxonomy" id="369798"/>
    <lineage>
        <taxon>Bacteria</taxon>
        <taxon>Pseudomonadati</taxon>
        <taxon>Pseudomonadota</taxon>
        <taxon>Alphaproteobacteria</taxon>
        <taxon>Hyphomicrobiales</taxon>
        <taxon>Methylocystaceae</taxon>
        <taxon>Methylocystis</taxon>
    </lineage>
</organism>
<dbReference type="InterPro" id="IPR002772">
    <property type="entry name" value="Glyco_hydro_3_C"/>
</dbReference>
<evidence type="ECO:0000256" key="5">
    <source>
        <dbReference type="ARBA" id="ARBA00022801"/>
    </source>
</evidence>
<evidence type="ECO:0000313" key="8">
    <source>
        <dbReference type="EMBL" id="RNJ51464.1"/>
    </source>
</evidence>